<reference evidence="7 8" key="1">
    <citation type="submission" date="2018-10" db="EMBL/GenBank/DDBJ databases">
        <title>Fifty Aureobasidium pullulans genomes reveal a recombining polyextremotolerant generalist.</title>
        <authorList>
            <person name="Gostincar C."/>
            <person name="Turk M."/>
            <person name="Zajc J."/>
            <person name="Gunde-Cimerman N."/>
        </authorList>
    </citation>
    <scope>NUCLEOTIDE SEQUENCE [LARGE SCALE GENOMIC DNA]</scope>
    <source>
        <strain evidence="7 8">EXF-10659</strain>
    </source>
</reference>
<dbReference type="CDD" id="cd00180">
    <property type="entry name" value="PKc"/>
    <property type="match status" value="1"/>
</dbReference>
<protein>
    <recommendedName>
        <fullName evidence="6">Protein kinase domain-containing protein</fullName>
    </recommendedName>
</protein>
<evidence type="ECO:0000256" key="4">
    <source>
        <dbReference type="RuleBase" id="RU000304"/>
    </source>
</evidence>
<comment type="similarity">
    <text evidence="4">Belongs to the protein kinase superfamily.</text>
</comment>
<dbReference type="SUPFAM" id="SSF56112">
    <property type="entry name" value="Protein kinase-like (PK-like)"/>
    <property type="match status" value="1"/>
</dbReference>
<dbReference type="SUPFAM" id="SSF52540">
    <property type="entry name" value="P-loop containing nucleoside triphosphate hydrolases"/>
    <property type="match status" value="1"/>
</dbReference>
<evidence type="ECO:0000313" key="8">
    <source>
        <dbReference type="Proteomes" id="UP000308802"/>
    </source>
</evidence>
<evidence type="ECO:0000256" key="5">
    <source>
        <dbReference type="SAM" id="MobiDB-lite"/>
    </source>
</evidence>
<proteinExistence type="inferred from homology"/>
<dbReference type="GO" id="GO:0005524">
    <property type="term" value="F:ATP binding"/>
    <property type="evidence" value="ECO:0007669"/>
    <property type="project" value="UniProtKB-UniRule"/>
</dbReference>
<keyword evidence="2 3" id="KW-0067">ATP-binding</keyword>
<dbReference type="PROSITE" id="PS50011">
    <property type="entry name" value="PROTEIN_KINASE_DOM"/>
    <property type="match status" value="1"/>
</dbReference>
<dbReference type="GO" id="GO:0004674">
    <property type="term" value="F:protein serine/threonine kinase activity"/>
    <property type="evidence" value="ECO:0007669"/>
    <property type="project" value="UniProtKB-KW"/>
</dbReference>
<gene>
    <name evidence="7" type="ORF">D6D19_10129</name>
</gene>
<dbReference type="PROSITE" id="PS00107">
    <property type="entry name" value="PROTEIN_KINASE_ATP"/>
    <property type="match status" value="1"/>
</dbReference>
<dbReference type="InterPro" id="IPR017441">
    <property type="entry name" value="Protein_kinase_ATP_BS"/>
</dbReference>
<keyword evidence="4" id="KW-0418">Kinase</keyword>
<dbReference type="PANTHER" id="PTHR48011:SF4">
    <property type="entry name" value="MITOGEN-ACTIVATED PROTEIN KINASE KINASE KINASE 19"/>
    <property type="match status" value="1"/>
</dbReference>
<comment type="caution">
    <text evidence="7">The sequence shown here is derived from an EMBL/GenBank/DDBJ whole genome shotgun (WGS) entry which is preliminary data.</text>
</comment>
<dbReference type="SMART" id="SM00220">
    <property type="entry name" value="S_TKc"/>
    <property type="match status" value="1"/>
</dbReference>
<dbReference type="InterPro" id="IPR027417">
    <property type="entry name" value="P-loop_NTPase"/>
</dbReference>
<keyword evidence="4" id="KW-0723">Serine/threonine-protein kinase</keyword>
<feature type="region of interest" description="Disordered" evidence="5">
    <location>
        <begin position="1"/>
        <end position="24"/>
    </location>
</feature>
<dbReference type="PROSITE" id="PS00108">
    <property type="entry name" value="PROTEIN_KINASE_ST"/>
    <property type="match status" value="1"/>
</dbReference>
<dbReference type="Proteomes" id="UP000308802">
    <property type="component" value="Unassembled WGS sequence"/>
</dbReference>
<accession>A0A4S8Z6Q7</accession>
<feature type="region of interest" description="Disordered" evidence="5">
    <location>
        <begin position="77"/>
        <end position="96"/>
    </location>
</feature>
<dbReference type="InterPro" id="IPR000719">
    <property type="entry name" value="Prot_kinase_dom"/>
</dbReference>
<dbReference type="InterPro" id="IPR052751">
    <property type="entry name" value="Plant_MAPKKK"/>
</dbReference>
<organism evidence="7 8">
    <name type="scientific">Aureobasidium pullulans</name>
    <name type="common">Black yeast</name>
    <name type="synonym">Pullularia pullulans</name>
    <dbReference type="NCBI Taxonomy" id="5580"/>
    <lineage>
        <taxon>Eukaryota</taxon>
        <taxon>Fungi</taxon>
        <taxon>Dikarya</taxon>
        <taxon>Ascomycota</taxon>
        <taxon>Pezizomycotina</taxon>
        <taxon>Dothideomycetes</taxon>
        <taxon>Dothideomycetidae</taxon>
        <taxon>Dothideales</taxon>
        <taxon>Saccotheciaceae</taxon>
        <taxon>Aureobasidium</taxon>
    </lineage>
</organism>
<evidence type="ECO:0000256" key="1">
    <source>
        <dbReference type="ARBA" id="ARBA00022741"/>
    </source>
</evidence>
<dbReference type="InterPro" id="IPR011009">
    <property type="entry name" value="Kinase-like_dom_sf"/>
</dbReference>
<dbReference type="EMBL" id="QZAO01000686">
    <property type="protein sequence ID" value="THW60297.1"/>
    <property type="molecule type" value="Genomic_DNA"/>
</dbReference>
<keyword evidence="1 3" id="KW-0547">Nucleotide-binding</keyword>
<evidence type="ECO:0000313" key="7">
    <source>
        <dbReference type="EMBL" id="THW60297.1"/>
    </source>
</evidence>
<dbReference type="PANTHER" id="PTHR48011">
    <property type="entry name" value="CCR4-NOT TRANSCRIPTIONAL COMPLEX SUBUNIT CAF120-RELATED"/>
    <property type="match status" value="1"/>
</dbReference>
<dbReference type="Pfam" id="PF00069">
    <property type="entry name" value="Pkinase"/>
    <property type="match status" value="1"/>
</dbReference>
<evidence type="ECO:0000259" key="6">
    <source>
        <dbReference type="PROSITE" id="PS50011"/>
    </source>
</evidence>
<sequence>MSNSLPSATSDPLPPANADNLPSETYTLVDEKSIGRGSGGVLWKCVIRDSADALAYGTSTDTPVAVKVAVFKKPKPLPEDSLQSAGREPTPEAPTEDYDKWHHEVQMMKRLSQRRSCPYIIRLLGTTVTTTTGGLLRTNICMEWFPHDMSNFLKLSTSPLTQKDIALFARHICLGLDYIHHEGIVHCDIKPDNLLINQQGNLLKIADFGSAFPLALGTTQTYDCFAGTPHYQAPEILLKEDECGHAVDLWALGCVVAYLAISTNQLWINAKALNAQPGIQGSLPYSERSTHRSIQMLSIVAVLGLQSENFRQDNFFSARRIAQIMDEECVVPDKLIKMAMRGSFARAAEFRKLVTDEIGSSGFDFISKCLQIRPGIRLSAAEAMKHEYLHIKPPTQKRFIECIIKQCTSYTAKKEQTQTLWRVCFMQSDTIFTAKTGFGKNVPLQLFSLITGLITIQIVPLNRLGAQHEEDIRKFHGTPCLMTAETKKTNSR</sequence>
<dbReference type="AlphaFoldDB" id="A0A4S8Z6Q7"/>
<dbReference type="InterPro" id="IPR008271">
    <property type="entry name" value="Ser/Thr_kinase_AS"/>
</dbReference>
<evidence type="ECO:0000256" key="3">
    <source>
        <dbReference type="PROSITE-ProRule" id="PRU10141"/>
    </source>
</evidence>
<feature type="binding site" evidence="3">
    <location>
        <position position="67"/>
    </location>
    <ligand>
        <name>ATP</name>
        <dbReference type="ChEBI" id="CHEBI:30616"/>
    </ligand>
</feature>
<feature type="domain" description="Protein kinase" evidence="6">
    <location>
        <begin position="28"/>
        <end position="389"/>
    </location>
</feature>
<feature type="compositionally biased region" description="Polar residues" evidence="5">
    <location>
        <begin position="1"/>
        <end position="10"/>
    </location>
</feature>
<evidence type="ECO:0000256" key="2">
    <source>
        <dbReference type="ARBA" id="ARBA00022840"/>
    </source>
</evidence>
<name>A0A4S8Z6Q7_AURPU</name>
<dbReference type="GO" id="GO:0007165">
    <property type="term" value="P:signal transduction"/>
    <property type="evidence" value="ECO:0007669"/>
    <property type="project" value="TreeGrafter"/>
</dbReference>
<dbReference type="Gene3D" id="1.10.510.10">
    <property type="entry name" value="Transferase(Phosphotransferase) domain 1"/>
    <property type="match status" value="1"/>
</dbReference>
<keyword evidence="4" id="KW-0808">Transferase</keyword>
<dbReference type="Gene3D" id="3.40.50.300">
    <property type="entry name" value="P-loop containing nucleotide triphosphate hydrolases"/>
    <property type="match status" value="1"/>
</dbReference>